<evidence type="ECO:0000256" key="3">
    <source>
        <dbReference type="ARBA" id="ARBA00022468"/>
    </source>
</evidence>
<dbReference type="Gene3D" id="1.10.8.680">
    <property type="entry name" value="Ypt/Rab-GAP domain of gyp1p, domain 2"/>
    <property type="match status" value="1"/>
</dbReference>
<keyword evidence="5" id="KW-0472">Membrane</keyword>
<dbReference type="InterPro" id="IPR043039">
    <property type="entry name" value="TBC1D7_dom2"/>
</dbReference>
<evidence type="ECO:0000313" key="7">
    <source>
        <dbReference type="Proteomes" id="UP000887566"/>
    </source>
</evidence>
<dbReference type="GO" id="GO:0032007">
    <property type="term" value="P:negative regulation of TOR signaling"/>
    <property type="evidence" value="ECO:0007669"/>
    <property type="project" value="TreeGrafter"/>
</dbReference>
<keyword evidence="6" id="KW-0968">Cytoplasmic vesicle</keyword>
<dbReference type="Gene3D" id="1.10.10.750">
    <property type="entry name" value="Ypt/Rab-GAP domain of gyp1p, domain 1"/>
    <property type="match status" value="1"/>
</dbReference>
<organism evidence="7 8">
    <name type="scientific">Plectus sambesii</name>
    <dbReference type="NCBI Taxonomy" id="2011161"/>
    <lineage>
        <taxon>Eukaryota</taxon>
        <taxon>Metazoa</taxon>
        <taxon>Ecdysozoa</taxon>
        <taxon>Nematoda</taxon>
        <taxon>Chromadorea</taxon>
        <taxon>Plectida</taxon>
        <taxon>Plectina</taxon>
        <taxon>Plectoidea</taxon>
        <taxon>Plectidae</taxon>
        <taxon>Plectus</taxon>
    </lineage>
</organism>
<protein>
    <submittedName>
        <fullName evidence="8">TBC1 domain family member 7</fullName>
    </submittedName>
</protein>
<name>A0A914V490_9BILA</name>
<dbReference type="GO" id="GO:0005096">
    <property type="term" value="F:GTPase activator activity"/>
    <property type="evidence" value="ECO:0007669"/>
    <property type="project" value="UniProtKB-KW"/>
</dbReference>
<keyword evidence="7" id="KW-1185">Reference proteome</keyword>
<evidence type="ECO:0000256" key="2">
    <source>
        <dbReference type="ARBA" id="ARBA00004541"/>
    </source>
</evidence>
<evidence type="ECO:0000256" key="5">
    <source>
        <dbReference type="ARBA" id="ARBA00023136"/>
    </source>
</evidence>
<comment type="subcellular location">
    <subcellularLocation>
        <location evidence="2">Cytoplasmic vesicle</location>
    </subcellularLocation>
    <subcellularLocation>
        <location evidence="1">Endomembrane system</location>
    </subcellularLocation>
</comment>
<proteinExistence type="predicted"/>
<accession>A0A914V490</accession>
<evidence type="ECO:0000256" key="4">
    <source>
        <dbReference type="ARBA" id="ARBA00022490"/>
    </source>
</evidence>
<dbReference type="AlphaFoldDB" id="A0A914V490"/>
<dbReference type="PANTHER" id="PTHR13530">
    <property type="entry name" value="TBC1 DOMAIN FAMILY MEMBER 7"/>
    <property type="match status" value="1"/>
</dbReference>
<dbReference type="PANTHER" id="PTHR13530:SF3">
    <property type="entry name" value="TBC1 DOMAIN FAMILY MEMBER 7"/>
    <property type="match status" value="1"/>
</dbReference>
<evidence type="ECO:0000313" key="8">
    <source>
        <dbReference type="WBParaSite" id="PSAMB.scaffold149size72264.g2652.t1"/>
    </source>
</evidence>
<dbReference type="WBParaSite" id="PSAMB.scaffold149size72264.g2652.t1">
    <property type="protein sequence ID" value="PSAMB.scaffold149size72264.g2652.t1"/>
    <property type="gene ID" value="PSAMB.scaffold149size72264.g2652"/>
</dbReference>
<dbReference type="Proteomes" id="UP000887566">
    <property type="component" value="Unplaced"/>
</dbReference>
<dbReference type="InterPro" id="IPR039842">
    <property type="entry name" value="TBC1D7"/>
</dbReference>
<dbReference type="GO" id="GO:0012505">
    <property type="term" value="C:endomembrane system"/>
    <property type="evidence" value="ECO:0007669"/>
    <property type="project" value="UniProtKB-SubCell"/>
</dbReference>
<keyword evidence="4" id="KW-0963">Cytoplasm</keyword>
<evidence type="ECO:0000256" key="6">
    <source>
        <dbReference type="ARBA" id="ARBA00023329"/>
    </source>
</evidence>
<reference evidence="8" key="1">
    <citation type="submission" date="2022-11" db="UniProtKB">
        <authorList>
            <consortium name="WormBaseParasite"/>
        </authorList>
    </citation>
    <scope>IDENTIFICATION</scope>
</reference>
<sequence length="303" mass="33709">MRSANFRSNYLAKVGGLQSSAETSKLLEEQLLAGESVIVDRQKLAQFALKYEIPSKYRVPVWKLLLGITPCYAQAKSLVAQHRQEQADLLYRSLQTMRKAEGTAEQPTAVDMVRMIQLESDRLPLGQDVWALGDSVRQTIASQMLHICGDSWADAYWLTKLLDRSLSDILNTETVDSLLAEAKLDLAAVNQSLWAALGNGEVWDQLPLAFWLKSACAALFETQPLARLWDKICTGDRPGVLFTLKTALVEFLLVVGPQFIDQGAQLKLAGPIYHLSPEAQAKIVSRTLEKLASRPGRRSDTKR</sequence>
<keyword evidence="3" id="KW-0343">GTPase activation</keyword>
<evidence type="ECO:0000256" key="1">
    <source>
        <dbReference type="ARBA" id="ARBA00004308"/>
    </source>
</evidence>
<dbReference type="GO" id="GO:0031410">
    <property type="term" value="C:cytoplasmic vesicle"/>
    <property type="evidence" value="ECO:0007669"/>
    <property type="project" value="UniProtKB-SubCell"/>
</dbReference>